<accession>A0ABD2KF62</accession>
<name>A0ABD2KF62_9BILA</name>
<keyword evidence="2" id="KW-1185">Reference proteome</keyword>
<sequence>MKLIIDMPILPAIPKNDTTKLLYSNFEYMTEQDEYQGKSLQEKGIVDLQFQLMLNDNKMARGNASGGGSVSVFDICDCPLSEEQLNDNEAASSKVAKNITITND</sequence>
<proteinExistence type="predicted"/>
<gene>
    <name evidence="1" type="ORF">niasHT_023069</name>
</gene>
<organism evidence="1 2">
    <name type="scientific">Heterodera trifolii</name>
    <dbReference type="NCBI Taxonomy" id="157864"/>
    <lineage>
        <taxon>Eukaryota</taxon>
        <taxon>Metazoa</taxon>
        <taxon>Ecdysozoa</taxon>
        <taxon>Nematoda</taxon>
        <taxon>Chromadorea</taxon>
        <taxon>Rhabditida</taxon>
        <taxon>Tylenchina</taxon>
        <taxon>Tylenchomorpha</taxon>
        <taxon>Tylenchoidea</taxon>
        <taxon>Heteroderidae</taxon>
        <taxon>Heteroderinae</taxon>
        <taxon>Heterodera</taxon>
    </lineage>
</organism>
<dbReference type="Proteomes" id="UP001620626">
    <property type="component" value="Unassembled WGS sequence"/>
</dbReference>
<evidence type="ECO:0000313" key="1">
    <source>
        <dbReference type="EMBL" id="KAL3101549.1"/>
    </source>
</evidence>
<dbReference type="AlphaFoldDB" id="A0ABD2KF62"/>
<reference evidence="1 2" key="1">
    <citation type="submission" date="2024-10" db="EMBL/GenBank/DDBJ databases">
        <authorList>
            <person name="Kim D."/>
        </authorList>
    </citation>
    <scope>NUCLEOTIDE SEQUENCE [LARGE SCALE GENOMIC DNA]</scope>
    <source>
        <strain evidence="1">BH-2024</strain>
    </source>
</reference>
<comment type="caution">
    <text evidence="1">The sequence shown here is derived from an EMBL/GenBank/DDBJ whole genome shotgun (WGS) entry which is preliminary data.</text>
</comment>
<evidence type="ECO:0000313" key="2">
    <source>
        <dbReference type="Proteomes" id="UP001620626"/>
    </source>
</evidence>
<protein>
    <submittedName>
        <fullName evidence="1">Uncharacterized protein</fullName>
    </submittedName>
</protein>
<dbReference type="EMBL" id="JBICBT010000775">
    <property type="protein sequence ID" value="KAL3101549.1"/>
    <property type="molecule type" value="Genomic_DNA"/>
</dbReference>